<evidence type="ECO:0000256" key="10">
    <source>
        <dbReference type="ARBA" id="ARBA00023237"/>
    </source>
</evidence>
<feature type="chain" id="PRO_5045704316" evidence="13">
    <location>
        <begin position="20"/>
        <end position="700"/>
    </location>
</feature>
<keyword evidence="9" id="KW-0675">Receptor</keyword>
<comment type="subcellular location">
    <subcellularLocation>
        <location evidence="1 11">Cell outer membrane</location>
        <topology evidence="1 11">Multi-pass membrane protein</topology>
    </subcellularLocation>
</comment>
<dbReference type="InterPro" id="IPR039426">
    <property type="entry name" value="TonB-dep_rcpt-like"/>
</dbReference>
<dbReference type="InterPro" id="IPR012910">
    <property type="entry name" value="Plug_dom"/>
</dbReference>
<keyword evidence="5 11" id="KW-0812">Transmembrane</keyword>
<evidence type="ECO:0000256" key="13">
    <source>
        <dbReference type="SAM" id="SignalP"/>
    </source>
</evidence>
<feature type="domain" description="TonB-dependent receptor plug" evidence="15">
    <location>
        <begin position="50"/>
        <end position="160"/>
    </location>
</feature>
<dbReference type="PANTHER" id="PTHR30069">
    <property type="entry name" value="TONB-DEPENDENT OUTER MEMBRANE RECEPTOR"/>
    <property type="match status" value="1"/>
</dbReference>
<evidence type="ECO:0000256" key="4">
    <source>
        <dbReference type="ARBA" id="ARBA00022452"/>
    </source>
</evidence>
<protein>
    <submittedName>
        <fullName evidence="16">Iron complex outermembrane recepter protein</fullName>
    </submittedName>
</protein>
<keyword evidence="3 11" id="KW-0813">Transport</keyword>
<dbReference type="PROSITE" id="PS52016">
    <property type="entry name" value="TONB_DEPENDENT_REC_3"/>
    <property type="match status" value="1"/>
</dbReference>
<dbReference type="EMBL" id="OZ026884">
    <property type="protein sequence ID" value="CAL1241447.1"/>
    <property type="molecule type" value="Genomic_DNA"/>
</dbReference>
<gene>
    <name evidence="16" type="ORF">MECH1_V1_2671</name>
</gene>
<evidence type="ECO:0000256" key="11">
    <source>
        <dbReference type="PROSITE-ProRule" id="PRU01360"/>
    </source>
</evidence>
<proteinExistence type="inferred from homology"/>
<feature type="domain" description="TonB-dependent receptor-like beta-barrel" evidence="14">
    <location>
        <begin position="252"/>
        <end position="663"/>
    </location>
</feature>
<evidence type="ECO:0000259" key="15">
    <source>
        <dbReference type="Pfam" id="PF07715"/>
    </source>
</evidence>
<evidence type="ECO:0000313" key="16">
    <source>
        <dbReference type="EMBL" id="CAL1241447.1"/>
    </source>
</evidence>
<evidence type="ECO:0000259" key="14">
    <source>
        <dbReference type="Pfam" id="PF00593"/>
    </source>
</evidence>
<keyword evidence="8 11" id="KW-0472">Membrane</keyword>
<evidence type="ECO:0000256" key="1">
    <source>
        <dbReference type="ARBA" id="ARBA00004571"/>
    </source>
</evidence>
<dbReference type="Proteomes" id="UP001497493">
    <property type="component" value="Chromosome"/>
</dbReference>
<evidence type="ECO:0000256" key="8">
    <source>
        <dbReference type="ARBA" id="ARBA00023136"/>
    </source>
</evidence>
<evidence type="ECO:0000256" key="2">
    <source>
        <dbReference type="ARBA" id="ARBA00008143"/>
    </source>
</evidence>
<accession>A0ABM9NLD7</accession>
<dbReference type="InterPro" id="IPR000531">
    <property type="entry name" value="Beta-barrel_TonB"/>
</dbReference>
<reference evidence="16 17" key="1">
    <citation type="submission" date="2024-04" db="EMBL/GenBank/DDBJ databases">
        <authorList>
            <person name="Cremers G."/>
        </authorList>
    </citation>
    <scope>NUCLEOTIDE SEQUENCE [LARGE SCALE GENOMIC DNA]</scope>
    <source>
        <strain evidence="16">MeCH1-AG</strain>
    </source>
</reference>
<evidence type="ECO:0000256" key="12">
    <source>
        <dbReference type="RuleBase" id="RU003357"/>
    </source>
</evidence>
<dbReference type="Gene3D" id="2.170.130.10">
    <property type="entry name" value="TonB-dependent receptor, plug domain"/>
    <property type="match status" value="1"/>
</dbReference>
<comment type="similarity">
    <text evidence="2">Belongs to the TonB-dependent receptor family. Hemoglobin/haptoglobin binding protein subfamily.</text>
</comment>
<keyword evidence="4 11" id="KW-1134">Transmembrane beta strand</keyword>
<dbReference type="Gene3D" id="2.40.170.20">
    <property type="entry name" value="TonB-dependent receptor, beta-barrel domain"/>
    <property type="match status" value="1"/>
</dbReference>
<dbReference type="Pfam" id="PF07715">
    <property type="entry name" value="Plug"/>
    <property type="match status" value="1"/>
</dbReference>
<evidence type="ECO:0000256" key="7">
    <source>
        <dbReference type="ARBA" id="ARBA00023077"/>
    </source>
</evidence>
<feature type="signal peptide" evidence="13">
    <location>
        <begin position="1"/>
        <end position="19"/>
    </location>
</feature>
<dbReference type="SUPFAM" id="SSF56935">
    <property type="entry name" value="Porins"/>
    <property type="match status" value="1"/>
</dbReference>
<dbReference type="CDD" id="cd01347">
    <property type="entry name" value="ligand_gated_channel"/>
    <property type="match status" value="1"/>
</dbReference>
<keyword evidence="10 11" id="KW-0998">Cell outer membrane</keyword>
<dbReference type="Pfam" id="PF00593">
    <property type="entry name" value="TonB_dep_Rec_b-barrel"/>
    <property type="match status" value="1"/>
</dbReference>
<dbReference type="InterPro" id="IPR036942">
    <property type="entry name" value="Beta-barrel_TonB_sf"/>
</dbReference>
<dbReference type="InterPro" id="IPR037066">
    <property type="entry name" value="Plug_dom_sf"/>
</dbReference>
<name>A0ABM9NLD7_9GAMM</name>
<sequence length="700" mass="78947">MAWRWPILMVLCLWHGLLAAEPQPPDEQTLLQLYGNEELLSIATGSRQPLAKAPAVTTLITAEDIKAIGATDLDEVLETVPGLHVARDPAGYNPNYTIRGIYSSYNPQVLFLINGIPITNFLFGNRNEVWGGMPVQAIARIEVIRGPGSAVYGADAFAGVINIVTKTKDDIRGTQVGGRVGSFATHDGWALHGGRYGGFDVAAMVEYHQTAGPRPTVEADAQTFYDQLFGTHASLAPGPVNLQRDNLDLRLDLARGGWRFRGGLQHRRDIGTGAGVAQALDPQGRFGSDRWNADLTYHSTDLAEDWDLTAQVSYFDTSQTVQRNVLLYPPGAFGGAFPQGMIGNPEVFERQLRANLSGFYTGFDQHLLRVGLGFNYFTVYRIRELKNYTLVPNEPPLPLGALVDVSDTRAAFLTPGNRKDYFFFVQDEWKFAPDWELTLGLRYDYYSDFGDTTNPRLALVWETRQDLTTKLLYGRAFRAPSLAEMRNRNNPVAIGNPALKPETIDTVELAFDYRPTDRLRLGLNLFQYWWNDQIRFTFVPDLKGDTLAASNTGKQTGHGLELEADWRLADEFRVTGNYSWQNSTDETTHHDPGYAPRDKVYLRTDWEFLPDWHFTPQVDWVMNRRRPLGDHRPPIPDYAWVDLTLRRKRLHDHFELAFSIRNLFDVDAREPSPAGIPTALIPYDLPLAGRSFYGEIRIDF</sequence>
<evidence type="ECO:0000256" key="5">
    <source>
        <dbReference type="ARBA" id="ARBA00022692"/>
    </source>
</evidence>
<keyword evidence="7 12" id="KW-0798">TonB box</keyword>
<dbReference type="PANTHER" id="PTHR30069:SF29">
    <property type="entry name" value="HEMOGLOBIN AND HEMOGLOBIN-HAPTOGLOBIN-BINDING PROTEIN 1-RELATED"/>
    <property type="match status" value="1"/>
</dbReference>
<evidence type="ECO:0000313" key="17">
    <source>
        <dbReference type="Proteomes" id="UP001497493"/>
    </source>
</evidence>
<organism evidence="16 17">
    <name type="scientific">Candidatus Methylocalor cossyra</name>
    <dbReference type="NCBI Taxonomy" id="3108543"/>
    <lineage>
        <taxon>Bacteria</taxon>
        <taxon>Pseudomonadati</taxon>
        <taxon>Pseudomonadota</taxon>
        <taxon>Gammaproteobacteria</taxon>
        <taxon>Methylococcales</taxon>
        <taxon>Methylococcaceae</taxon>
        <taxon>Candidatus Methylocalor</taxon>
    </lineage>
</organism>
<keyword evidence="6 13" id="KW-0732">Signal</keyword>
<evidence type="ECO:0000256" key="6">
    <source>
        <dbReference type="ARBA" id="ARBA00022729"/>
    </source>
</evidence>
<evidence type="ECO:0000256" key="9">
    <source>
        <dbReference type="ARBA" id="ARBA00023170"/>
    </source>
</evidence>
<dbReference type="RefSeq" id="WP_348757966.1">
    <property type="nucleotide sequence ID" value="NZ_OZ026884.1"/>
</dbReference>
<evidence type="ECO:0000256" key="3">
    <source>
        <dbReference type="ARBA" id="ARBA00022448"/>
    </source>
</evidence>
<keyword evidence="17" id="KW-1185">Reference proteome</keyword>